<dbReference type="GO" id="GO:0005886">
    <property type="term" value="C:plasma membrane"/>
    <property type="evidence" value="ECO:0007669"/>
    <property type="project" value="UniProtKB-SubCell"/>
</dbReference>
<dbReference type="OrthoDB" id="9780160at2"/>
<dbReference type="PANTHER" id="PTHR42925:SF2">
    <property type="entry name" value="NA+ DRIVEN MULTIDRUG EFFLUX PUMP"/>
    <property type="match status" value="1"/>
</dbReference>
<feature type="transmembrane region" description="Helical" evidence="7">
    <location>
        <begin position="411"/>
        <end position="432"/>
    </location>
</feature>
<feature type="transmembrane region" description="Helical" evidence="7">
    <location>
        <begin position="282"/>
        <end position="301"/>
    </location>
</feature>
<evidence type="ECO:0000256" key="6">
    <source>
        <dbReference type="ARBA" id="ARBA00023136"/>
    </source>
</evidence>
<comment type="caution">
    <text evidence="8">The sequence shown here is derived from an EMBL/GenBank/DDBJ whole genome shotgun (WGS) entry which is preliminary data.</text>
</comment>
<feature type="transmembrane region" description="Helical" evidence="7">
    <location>
        <begin position="89"/>
        <end position="109"/>
    </location>
</feature>
<evidence type="ECO:0000256" key="3">
    <source>
        <dbReference type="ARBA" id="ARBA00022475"/>
    </source>
</evidence>
<keyword evidence="9" id="KW-1185">Reference proteome</keyword>
<feature type="transmembrane region" description="Helical" evidence="7">
    <location>
        <begin position="12"/>
        <end position="29"/>
    </location>
</feature>
<keyword evidence="4 7" id="KW-0812">Transmembrane</keyword>
<feature type="transmembrane region" description="Helical" evidence="7">
    <location>
        <begin position="237"/>
        <end position="262"/>
    </location>
</feature>
<protein>
    <submittedName>
        <fullName evidence="8">MATE family efflux transporter</fullName>
    </submittedName>
</protein>
<evidence type="ECO:0000256" key="4">
    <source>
        <dbReference type="ARBA" id="ARBA00022692"/>
    </source>
</evidence>
<dbReference type="EMBL" id="SSOB01000004">
    <property type="protein sequence ID" value="THF83456.1"/>
    <property type="molecule type" value="Genomic_DNA"/>
</dbReference>
<keyword evidence="3" id="KW-1003">Cell membrane</keyword>
<proteinExistence type="predicted"/>
<dbReference type="CDD" id="cd13134">
    <property type="entry name" value="MATE_like_8"/>
    <property type="match status" value="1"/>
</dbReference>
<dbReference type="NCBIfam" id="TIGR00797">
    <property type="entry name" value="matE"/>
    <property type="match status" value="1"/>
</dbReference>
<comment type="subcellular location">
    <subcellularLocation>
        <location evidence="1">Cell membrane</location>
        <topology evidence="1">Multi-pass membrane protein</topology>
    </subcellularLocation>
</comment>
<feature type="transmembrane region" description="Helical" evidence="7">
    <location>
        <begin position="163"/>
        <end position="187"/>
    </location>
</feature>
<feature type="transmembrane region" description="Helical" evidence="7">
    <location>
        <begin position="54"/>
        <end position="77"/>
    </location>
</feature>
<dbReference type="AlphaFoldDB" id="A0A4S4C723"/>
<dbReference type="GO" id="GO:0015297">
    <property type="term" value="F:antiporter activity"/>
    <property type="evidence" value="ECO:0007669"/>
    <property type="project" value="InterPro"/>
</dbReference>
<dbReference type="Pfam" id="PF01554">
    <property type="entry name" value="MatE"/>
    <property type="match status" value="2"/>
</dbReference>
<gene>
    <name evidence="8" type="ORF">E6C55_04655</name>
</gene>
<dbReference type="InterPro" id="IPR047135">
    <property type="entry name" value="YsiQ"/>
</dbReference>
<evidence type="ECO:0000256" key="7">
    <source>
        <dbReference type="SAM" id="Phobius"/>
    </source>
</evidence>
<evidence type="ECO:0000256" key="1">
    <source>
        <dbReference type="ARBA" id="ARBA00004651"/>
    </source>
</evidence>
<dbReference type="Proteomes" id="UP000310636">
    <property type="component" value="Unassembled WGS sequence"/>
</dbReference>
<keyword evidence="2" id="KW-0813">Transport</keyword>
<evidence type="ECO:0000313" key="8">
    <source>
        <dbReference type="EMBL" id="THF83456.1"/>
    </source>
</evidence>
<dbReference type="InterPro" id="IPR048279">
    <property type="entry name" value="MdtK-like"/>
</dbReference>
<reference evidence="8 9" key="1">
    <citation type="submission" date="2019-04" db="EMBL/GenBank/DDBJ databases">
        <title>Cohnella sp. nov. isolated from preserved vegetables.</title>
        <authorList>
            <person name="Lin S.-Y."/>
            <person name="Hung M.-H."/>
            <person name="Young C.-C."/>
        </authorList>
    </citation>
    <scope>NUCLEOTIDE SEQUENCE [LARGE SCALE GENOMIC DNA]</scope>
    <source>
        <strain evidence="8 9">CC-MHH1044</strain>
    </source>
</reference>
<dbReference type="GO" id="GO:0042910">
    <property type="term" value="F:xenobiotic transmembrane transporter activity"/>
    <property type="evidence" value="ECO:0007669"/>
    <property type="project" value="InterPro"/>
</dbReference>
<dbReference type="PANTHER" id="PTHR42925">
    <property type="entry name" value="MULTIDRUG AND TOXIN EFFLUX PROTEIN MATE FAMILY"/>
    <property type="match status" value="1"/>
</dbReference>
<name>A0A4S4C723_9BACL</name>
<keyword evidence="6 7" id="KW-0472">Membrane</keyword>
<accession>A0A4S4C723</accession>
<dbReference type="RefSeq" id="WP_136368612.1">
    <property type="nucleotide sequence ID" value="NZ_SSOB01000004.1"/>
</dbReference>
<sequence>MKQARNKDGFGLWRLAWPIGVELLLQFLMGTVDTLMVSRIGDDAVSAVGVSNQVIQTAMTLFAVINAGAGAVIARMWGARQWDKARGTAAIAIQVNLLFGVAGGLIFAFLSPFVLRAMGVPSAVQEYGISYLSAVGGGIVVITLHLVVNALIRNIGNTVGPMLITVGMNVIHLILNYLLIFGIGFLPELGVHGTAISTLVSRLIALAAAFMLLQRLLSPGMTRRSWLRTDRGLLRDIVGIGLPVSVTAMSWGFSQIVLLSIVSSFGAHALASFTYVQTIQQFPWMIASAIGSALGIQVGQWHGAGRREQVHRAPVRAILVGTALVLGASVAIRLWAHPIVGVFTREEGIAALAIPMLALSIVWQPLRVTAFCLSNSLNIVGGARAVAVLSVVGMWFISTGGAYLFGSVFGWGLQGVLAAMIVDEAVRGAYFLRRWRRREPQRA</sequence>
<evidence type="ECO:0000313" key="9">
    <source>
        <dbReference type="Proteomes" id="UP000310636"/>
    </source>
</evidence>
<organism evidence="8 9">
    <name type="scientific">Cohnella fermenti</name>
    <dbReference type="NCBI Taxonomy" id="2565925"/>
    <lineage>
        <taxon>Bacteria</taxon>
        <taxon>Bacillati</taxon>
        <taxon>Bacillota</taxon>
        <taxon>Bacilli</taxon>
        <taxon>Bacillales</taxon>
        <taxon>Paenibacillaceae</taxon>
        <taxon>Cohnella</taxon>
    </lineage>
</organism>
<evidence type="ECO:0000256" key="5">
    <source>
        <dbReference type="ARBA" id="ARBA00022989"/>
    </source>
</evidence>
<evidence type="ECO:0000256" key="2">
    <source>
        <dbReference type="ARBA" id="ARBA00022448"/>
    </source>
</evidence>
<dbReference type="PIRSF" id="PIRSF006603">
    <property type="entry name" value="DinF"/>
    <property type="match status" value="1"/>
</dbReference>
<feature type="transmembrane region" description="Helical" evidence="7">
    <location>
        <begin position="199"/>
        <end position="217"/>
    </location>
</feature>
<feature type="transmembrane region" description="Helical" evidence="7">
    <location>
        <begin position="385"/>
        <end position="405"/>
    </location>
</feature>
<feature type="transmembrane region" description="Helical" evidence="7">
    <location>
        <begin position="129"/>
        <end position="151"/>
    </location>
</feature>
<keyword evidence="5 7" id="KW-1133">Transmembrane helix</keyword>
<feature type="transmembrane region" description="Helical" evidence="7">
    <location>
        <begin position="313"/>
        <end position="336"/>
    </location>
</feature>
<dbReference type="InterPro" id="IPR002528">
    <property type="entry name" value="MATE_fam"/>
</dbReference>
<feature type="transmembrane region" description="Helical" evidence="7">
    <location>
        <begin position="348"/>
        <end position="373"/>
    </location>
</feature>